<comment type="caution">
    <text evidence="2">The sequence shown here is derived from an EMBL/GenBank/DDBJ whole genome shotgun (WGS) entry which is preliminary data.</text>
</comment>
<protein>
    <submittedName>
        <fullName evidence="2">Uncharacterized protein</fullName>
    </submittedName>
</protein>
<name>A0A3D8VM12_9BACI</name>
<evidence type="ECO:0000313" key="3">
    <source>
        <dbReference type="Proteomes" id="UP000257032"/>
    </source>
</evidence>
<dbReference type="Proteomes" id="UP000257032">
    <property type="component" value="Unassembled WGS sequence"/>
</dbReference>
<evidence type="ECO:0000313" key="2">
    <source>
        <dbReference type="EMBL" id="RDY69868.1"/>
    </source>
</evidence>
<dbReference type="RefSeq" id="WP_115894791.1">
    <property type="nucleotide sequence ID" value="NZ_QTLC01000058.1"/>
</dbReference>
<evidence type="ECO:0000256" key="1">
    <source>
        <dbReference type="SAM" id="MobiDB-lite"/>
    </source>
</evidence>
<organism evidence="2 3">
    <name type="scientific">Halobacillus trueperi</name>
    <dbReference type="NCBI Taxonomy" id="156205"/>
    <lineage>
        <taxon>Bacteria</taxon>
        <taxon>Bacillati</taxon>
        <taxon>Bacillota</taxon>
        <taxon>Bacilli</taxon>
        <taxon>Bacillales</taxon>
        <taxon>Bacillaceae</taxon>
        <taxon>Halobacillus</taxon>
    </lineage>
</organism>
<reference evidence="2 3" key="1">
    <citation type="submission" date="2018-08" db="EMBL/GenBank/DDBJ databases">
        <title>Genome sequence of strict halophilic Halobacillus trueperi SS1 isolated from Lunsu, a salty water body of North West Himalayas.</title>
        <authorList>
            <person name="Gupta S."/>
            <person name="Sharma P."/>
            <person name="Dev K."/>
            <person name="Baumler D."/>
            <person name="Sourirajan A."/>
        </authorList>
    </citation>
    <scope>NUCLEOTIDE SEQUENCE [LARGE SCALE GENOMIC DNA]</scope>
    <source>
        <strain evidence="2 3">SS1</strain>
    </source>
</reference>
<gene>
    <name evidence="2" type="ORF">DXT76_16210</name>
</gene>
<proteinExistence type="predicted"/>
<sequence length="59" mass="7029">MDHKEKIYEIERIVVEADEVVIEQPSRQKHHRKEEINDESSSVLEESSENAPRDPWGWI</sequence>
<feature type="region of interest" description="Disordered" evidence="1">
    <location>
        <begin position="21"/>
        <end position="59"/>
    </location>
</feature>
<dbReference type="EMBL" id="QTLC01000058">
    <property type="protein sequence ID" value="RDY69868.1"/>
    <property type="molecule type" value="Genomic_DNA"/>
</dbReference>
<accession>A0A3D8VM12</accession>
<dbReference type="AlphaFoldDB" id="A0A3D8VM12"/>